<reference evidence="2" key="1">
    <citation type="submission" date="2019-05" db="EMBL/GenBank/DDBJ databases">
        <title>Complete genome sequencing of Absiella argi strain JCM 30884.</title>
        <authorList>
            <person name="Sakamoto M."/>
            <person name="Murakami T."/>
            <person name="Mori H."/>
        </authorList>
    </citation>
    <scope>NUCLEOTIDE SEQUENCE [LARGE SCALE GENOMIC DNA]</scope>
    <source>
        <strain evidence="2">JCM 30884</strain>
    </source>
</reference>
<gene>
    <name evidence="1" type="ORF">Aargi30884_06430</name>
</gene>
<dbReference type="Pfam" id="PF10957">
    <property type="entry name" value="Spore_Cse60"/>
    <property type="match status" value="1"/>
</dbReference>
<name>A0A6N4TFJ9_9FIRM</name>
<sequence length="66" mass="7808">MYAFDGDNMKVKVFDEEHEDDLTQAINAFFKEHPNIKMKDIRFSTAACIYEETQIYCFSALLVYEE</sequence>
<dbReference type="InterPro" id="IPR020296">
    <property type="entry name" value="Spore_Cse60"/>
</dbReference>
<dbReference type="Proteomes" id="UP000464754">
    <property type="component" value="Chromosome"/>
</dbReference>
<dbReference type="KEGG" id="aarg:Aargi30884_06430"/>
<dbReference type="EMBL" id="AP019695">
    <property type="protein sequence ID" value="BBK21740.1"/>
    <property type="molecule type" value="Genomic_DNA"/>
</dbReference>
<accession>A0A6N4TFJ9</accession>
<dbReference type="AlphaFoldDB" id="A0A6N4TFJ9"/>
<protein>
    <submittedName>
        <fullName evidence="1">DUF2758 domain-containing protein</fullName>
    </submittedName>
</protein>
<proteinExistence type="predicted"/>
<evidence type="ECO:0000313" key="1">
    <source>
        <dbReference type="EMBL" id="BBK21740.1"/>
    </source>
</evidence>
<keyword evidence="2" id="KW-1185">Reference proteome</keyword>
<evidence type="ECO:0000313" key="2">
    <source>
        <dbReference type="Proteomes" id="UP000464754"/>
    </source>
</evidence>
<organism evidence="1 2">
    <name type="scientific">Amedibacterium intestinale</name>
    <dbReference type="NCBI Taxonomy" id="2583452"/>
    <lineage>
        <taxon>Bacteria</taxon>
        <taxon>Bacillati</taxon>
        <taxon>Bacillota</taxon>
        <taxon>Erysipelotrichia</taxon>
        <taxon>Erysipelotrichales</taxon>
        <taxon>Erysipelotrichaceae</taxon>
        <taxon>Amedibacterium</taxon>
    </lineage>
</organism>